<evidence type="ECO:0000313" key="2">
    <source>
        <dbReference type="EMBL" id="MBI3538767.1"/>
    </source>
</evidence>
<dbReference type="GO" id="GO:0016787">
    <property type="term" value="F:hydrolase activity"/>
    <property type="evidence" value="ECO:0007669"/>
    <property type="project" value="UniProtKB-KW"/>
</dbReference>
<feature type="domain" description="AB hydrolase-1" evidence="1">
    <location>
        <begin position="6"/>
        <end position="116"/>
    </location>
</feature>
<dbReference type="EMBL" id="JACQAY010000024">
    <property type="protein sequence ID" value="MBI3538767.1"/>
    <property type="molecule type" value="Genomic_DNA"/>
</dbReference>
<dbReference type="InterPro" id="IPR029058">
    <property type="entry name" value="AB_hydrolase_fold"/>
</dbReference>
<accession>A0A9D6L2V4</accession>
<proteinExistence type="predicted"/>
<dbReference type="PANTHER" id="PTHR43194">
    <property type="entry name" value="HYDROLASE ALPHA/BETA FOLD FAMILY"/>
    <property type="match status" value="1"/>
</dbReference>
<dbReference type="AlphaFoldDB" id="A0A9D6L2V4"/>
<dbReference type="Proteomes" id="UP000807850">
    <property type="component" value="Unassembled WGS sequence"/>
</dbReference>
<sequence length="166" mass="18465">MGEGRPLLLVPPLPGYKEAWLALAPRLARTFRVITFDLRTRFAGRPSWNTLLADLERVADAFAPGPAIVLGHSLGGALAQRRALARPDRVAALVLSSAFARVAGTRGHWRKRYVEQARVLIGQRWLPEPIAARVARRDAARGAWVYDAACDERILAFMRHAIRRTP</sequence>
<dbReference type="Pfam" id="PF00561">
    <property type="entry name" value="Abhydrolase_1"/>
    <property type="match status" value="1"/>
</dbReference>
<gene>
    <name evidence="2" type="ORF">HY076_00640</name>
</gene>
<reference evidence="2" key="1">
    <citation type="submission" date="2020-07" db="EMBL/GenBank/DDBJ databases">
        <title>Huge and variable diversity of episymbiotic CPR bacteria and DPANN archaea in groundwater ecosystems.</title>
        <authorList>
            <person name="He C.Y."/>
            <person name="Keren R."/>
            <person name="Whittaker M."/>
            <person name="Farag I.F."/>
            <person name="Doudna J."/>
            <person name="Cate J.H.D."/>
            <person name="Banfield J.F."/>
        </authorList>
    </citation>
    <scope>NUCLEOTIDE SEQUENCE</scope>
    <source>
        <strain evidence="2">NC_groundwater_928_Pr1_S-0.2um_72_17</strain>
    </source>
</reference>
<comment type="caution">
    <text evidence="2">The sequence shown here is derived from an EMBL/GenBank/DDBJ whole genome shotgun (WGS) entry which is preliminary data.</text>
</comment>
<keyword evidence="2" id="KW-0378">Hydrolase</keyword>
<dbReference type="Gene3D" id="3.40.50.1820">
    <property type="entry name" value="alpha/beta hydrolase"/>
    <property type="match status" value="1"/>
</dbReference>
<feature type="non-terminal residue" evidence="2">
    <location>
        <position position="166"/>
    </location>
</feature>
<dbReference type="InterPro" id="IPR000073">
    <property type="entry name" value="AB_hydrolase_1"/>
</dbReference>
<protein>
    <submittedName>
        <fullName evidence="2">Alpha/beta fold hydrolase</fullName>
    </submittedName>
</protein>
<dbReference type="PANTHER" id="PTHR43194:SF2">
    <property type="entry name" value="PEROXISOMAL MEMBRANE PROTEIN LPX1"/>
    <property type="match status" value="1"/>
</dbReference>
<evidence type="ECO:0000259" key="1">
    <source>
        <dbReference type="Pfam" id="PF00561"/>
    </source>
</evidence>
<dbReference type="InterPro" id="IPR050228">
    <property type="entry name" value="Carboxylesterase_BioH"/>
</dbReference>
<dbReference type="SUPFAM" id="SSF53474">
    <property type="entry name" value="alpha/beta-Hydrolases"/>
    <property type="match status" value="1"/>
</dbReference>
<name>A0A9D6L2V4_UNCEI</name>
<organism evidence="2 3">
    <name type="scientific">Eiseniibacteriota bacterium</name>
    <dbReference type="NCBI Taxonomy" id="2212470"/>
    <lineage>
        <taxon>Bacteria</taxon>
        <taxon>Candidatus Eiseniibacteriota</taxon>
    </lineage>
</organism>
<evidence type="ECO:0000313" key="3">
    <source>
        <dbReference type="Proteomes" id="UP000807850"/>
    </source>
</evidence>